<dbReference type="EMBL" id="CAKMRJ010003334">
    <property type="protein sequence ID" value="CAH1432948.1"/>
    <property type="molecule type" value="Genomic_DNA"/>
</dbReference>
<evidence type="ECO:0000259" key="1">
    <source>
        <dbReference type="Pfam" id="PF12697"/>
    </source>
</evidence>
<feature type="domain" description="AB hydrolase-1" evidence="1">
    <location>
        <begin position="104"/>
        <end position="308"/>
    </location>
</feature>
<dbReference type="Gene3D" id="3.40.50.1820">
    <property type="entry name" value="alpha/beta hydrolase"/>
    <property type="match status" value="1"/>
</dbReference>
<evidence type="ECO:0000313" key="3">
    <source>
        <dbReference type="Proteomes" id="UP001157418"/>
    </source>
</evidence>
<dbReference type="InterPro" id="IPR029058">
    <property type="entry name" value="AB_hydrolase_fold"/>
</dbReference>
<dbReference type="Pfam" id="PF12697">
    <property type="entry name" value="Abhydrolase_6"/>
    <property type="match status" value="1"/>
</dbReference>
<gene>
    <name evidence="2" type="ORF">LVIROSA_LOCUS19567</name>
</gene>
<keyword evidence="3" id="KW-1185">Reference proteome</keyword>
<sequence length="389" mass="44155">MEPVESAANLRSQYCEVLRSRGCRPIPLLKLPAKPVEDPIFQTMPTKLVDFKAMRSYPKARNINVKEQLNEENFYLTTEKSEQGLLPVLILSMKQRTQSKRPAVVFLHPTNANKEHLRPSLEDYASRGYIAIAIDSRYHGERAKTPTAYQDALVSAWKNGDTMPFIFDTVWDLTKLAEYLTTRDDIDHSKIGITGNSLGGMGAWFAAFIDTRYSVAVPVIAVQGFRWAIENDQWQARVDSMKPVFEQARIDLGKEAIDKEVVEKVWHRIAPGLESVFDSPYTVPLIAPRPLLIINGEDDPRCPIKGIVVPILKTRKAFEDAQCFNHFKVKIESGIGHEVTSSMLKEVSDWFDKFLKPKVTSSILKEASFMFYDRVPVHEHPSTTTIVPY</sequence>
<evidence type="ECO:0000313" key="2">
    <source>
        <dbReference type="EMBL" id="CAH1432948.1"/>
    </source>
</evidence>
<dbReference type="AlphaFoldDB" id="A0AAU9N7E3"/>
<proteinExistence type="predicted"/>
<comment type="caution">
    <text evidence="2">The sequence shown here is derived from an EMBL/GenBank/DDBJ whole genome shotgun (WGS) entry which is preliminary data.</text>
</comment>
<dbReference type="GO" id="GO:0016787">
    <property type="term" value="F:hydrolase activity"/>
    <property type="evidence" value="ECO:0007669"/>
    <property type="project" value="UniProtKB-ARBA"/>
</dbReference>
<accession>A0AAU9N7E3</accession>
<protein>
    <recommendedName>
        <fullName evidence="1">AB hydrolase-1 domain-containing protein</fullName>
    </recommendedName>
</protein>
<reference evidence="2 3" key="1">
    <citation type="submission" date="2022-01" db="EMBL/GenBank/DDBJ databases">
        <authorList>
            <person name="Xiong W."/>
            <person name="Schranz E."/>
        </authorList>
    </citation>
    <scope>NUCLEOTIDE SEQUENCE [LARGE SCALE GENOMIC DNA]</scope>
</reference>
<dbReference type="SUPFAM" id="SSF53474">
    <property type="entry name" value="alpha/beta-Hydrolases"/>
    <property type="match status" value="1"/>
</dbReference>
<name>A0AAU9N7E3_9ASTR</name>
<dbReference type="Proteomes" id="UP001157418">
    <property type="component" value="Unassembled WGS sequence"/>
</dbReference>
<dbReference type="InterPro" id="IPR000073">
    <property type="entry name" value="AB_hydrolase_1"/>
</dbReference>
<organism evidence="2 3">
    <name type="scientific">Lactuca virosa</name>
    <dbReference type="NCBI Taxonomy" id="75947"/>
    <lineage>
        <taxon>Eukaryota</taxon>
        <taxon>Viridiplantae</taxon>
        <taxon>Streptophyta</taxon>
        <taxon>Embryophyta</taxon>
        <taxon>Tracheophyta</taxon>
        <taxon>Spermatophyta</taxon>
        <taxon>Magnoliopsida</taxon>
        <taxon>eudicotyledons</taxon>
        <taxon>Gunneridae</taxon>
        <taxon>Pentapetalae</taxon>
        <taxon>asterids</taxon>
        <taxon>campanulids</taxon>
        <taxon>Asterales</taxon>
        <taxon>Asteraceae</taxon>
        <taxon>Cichorioideae</taxon>
        <taxon>Cichorieae</taxon>
        <taxon>Lactucinae</taxon>
        <taxon>Lactuca</taxon>
    </lineage>
</organism>
<dbReference type="PANTHER" id="PTHR47381">
    <property type="entry name" value="ALPHA/BETA-HYDROLASES SUPERFAMILY PROTEIN"/>
    <property type="match status" value="1"/>
</dbReference>
<dbReference type="PANTHER" id="PTHR47381:SF3">
    <property type="entry name" value="ALPHA_BETA-HYDROLASES SUPERFAMILY PROTEIN"/>
    <property type="match status" value="1"/>
</dbReference>